<sequence>MKYQMESTSQLKLCMLQKLESRRLVQWHNNELCKHKTYELVNQVKKNNNVPSKLCRGLNKVLGPEDIIGSNVVDMTKIVAAIDCLDECGLAEIDIRGYRLTWCNKRQFSDINVGRTCGFIL</sequence>
<dbReference type="EMBL" id="JAYWIO010000001">
    <property type="protein sequence ID" value="KAK7290639.1"/>
    <property type="molecule type" value="Genomic_DNA"/>
</dbReference>
<organism evidence="1 2">
    <name type="scientific">Crotalaria pallida</name>
    <name type="common">Smooth rattlebox</name>
    <name type="synonym">Crotalaria striata</name>
    <dbReference type="NCBI Taxonomy" id="3830"/>
    <lineage>
        <taxon>Eukaryota</taxon>
        <taxon>Viridiplantae</taxon>
        <taxon>Streptophyta</taxon>
        <taxon>Embryophyta</taxon>
        <taxon>Tracheophyta</taxon>
        <taxon>Spermatophyta</taxon>
        <taxon>Magnoliopsida</taxon>
        <taxon>eudicotyledons</taxon>
        <taxon>Gunneridae</taxon>
        <taxon>Pentapetalae</taxon>
        <taxon>rosids</taxon>
        <taxon>fabids</taxon>
        <taxon>Fabales</taxon>
        <taxon>Fabaceae</taxon>
        <taxon>Papilionoideae</taxon>
        <taxon>50 kb inversion clade</taxon>
        <taxon>genistoids sensu lato</taxon>
        <taxon>core genistoids</taxon>
        <taxon>Crotalarieae</taxon>
        <taxon>Crotalaria</taxon>
    </lineage>
</organism>
<name>A0AAN9J2K7_CROPI</name>
<evidence type="ECO:0000313" key="1">
    <source>
        <dbReference type="EMBL" id="KAK7290639.1"/>
    </source>
</evidence>
<keyword evidence="2" id="KW-1185">Reference proteome</keyword>
<gene>
    <name evidence="1" type="ORF">RIF29_05201</name>
</gene>
<accession>A0AAN9J2K7</accession>
<dbReference type="Proteomes" id="UP001372338">
    <property type="component" value="Unassembled WGS sequence"/>
</dbReference>
<reference evidence="1 2" key="1">
    <citation type="submission" date="2024-01" db="EMBL/GenBank/DDBJ databases">
        <title>The genomes of 5 underutilized Papilionoideae crops provide insights into root nodulation and disease resistanc.</title>
        <authorList>
            <person name="Yuan L."/>
        </authorList>
    </citation>
    <scope>NUCLEOTIDE SEQUENCE [LARGE SCALE GENOMIC DNA]</scope>
    <source>
        <strain evidence="1">ZHUSHIDOU_FW_LH</strain>
        <tissue evidence="1">Leaf</tissue>
    </source>
</reference>
<protein>
    <submittedName>
        <fullName evidence="1">Uncharacterized protein</fullName>
    </submittedName>
</protein>
<comment type="caution">
    <text evidence="1">The sequence shown here is derived from an EMBL/GenBank/DDBJ whole genome shotgun (WGS) entry which is preliminary data.</text>
</comment>
<evidence type="ECO:0000313" key="2">
    <source>
        <dbReference type="Proteomes" id="UP001372338"/>
    </source>
</evidence>
<proteinExistence type="predicted"/>
<dbReference type="AlphaFoldDB" id="A0AAN9J2K7"/>